<dbReference type="NCBIfam" id="NF003645">
    <property type="entry name" value="PRK05286.1-2"/>
    <property type="match status" value="1"/>
</dbReference>
<evidence type="ECO:0000256" key="5">
    <source>
        <dbReference type="ARBA" id="ARBA00005359"/>
    </source>
</evidence>
<dbReference type="GO" id="GO:0006207">
    <property type="term" value="P:'de novo' pyrimidine nucleobase biosynthetic process"/>
    <property type="evidence" value="ECO:0007669"/>
    <property type="project" value="UniProtKB-UniRule"/>
</dbReference>
<dbReference type="GO" id="GO:0044205">
    <property type="term" value="P:'de novo' UMP biosynthetic process"/>
    <property type="evidence" value="ECO:0007669"/>
    <property type="project" value="UniProtKB-UniPathway"/>
</dbReference>
<organism evidence="16 17">
    <name type="scientific">Asticcacaulis benevestitus DSM 16100 = ATCC BAA-896</name>
    <dbReference type="NCBI Taxonomy" id="1121022"/>
    <lineage>
        <taxon>Bacteria</taxon>
        <taxon>Pseudomonadati</taxon>
        <taxon>Pseudomonadota</taxon>
        <taxon>Alphaproteobacteria</taxon>
        <taxon>Caulobacterales</taxon>
        <taxon>Caulobacteraceae</taxon>
        <taxon>Asticcacaulis</taxon>
    </lineage>
</organism>
<dbReference type="PIRSF" id="PIRSF000164">
    <property type="entry name" value="DHO_oxidase"/>
    <property type="match status" value="1"/>
</dbReference>
<keyword evidence="8" id="KW-0285">Flavoprotein</keyword>
<dbReference type="InterPro" id="IPR012135">
    <property type="entry name" value="Dihydroorotate_DH_1_2"/>
</dbReference>
<dbReference type="InterPro" id="IPR005719">
    <property type="entry name" value="Dihydroorotate_DH_2"/>
</dbReference>
<dbReference type="NCBIfam" id="TIGR01036">
    <property type="entry name" value="pyrD_sub2"/>
    <property type="match status" value="1"/>
</dbReference>
<evidence type="ECO:0000313" key="17">
    <source>
        <dbReference type="Proteomes" id="UP000017837"/>
    </source>
</evidence>
<evidence type="ECO:0000256" key="12">
    <source>
        <dbReference type="ARBA" id="ARBA00023136"/>
    </source>
</evidence>
<dbReference type="GO" id="GO:0106430">
    <property type="term" value="F:dihydroorotate dehydrogenase (quinone) activity"/>
    <property type="evidence" value="ECO:0007669"/>
    <property type="project" value="UniProtKB-EC"/>
</dbReference>
<dbReference type="EMBL" id="AWGB01000017">
    <property type="protein sequence ID" value="ESQ91453.1"/>
    <property type="molecule type" value="Genomic_DNA"/>
</dbReference>
<dbReference type="GO" id="GO:0005737">
    <property type="term" value="C:cytoplasm"/>
    <property type="evidence" value="ECO:0007669"/>
    <property type="project" value="InterPro"/>
</dbReference>
<comment type="cofactor">
    <cofactor evidence="1">
        <name>FMN</name>
        <dbReference type="ChEBI" id="CHEBI:58210"/>
    </cofactor>
</comment>
<evidence type="ECO:0000256" key="14">
    <source>
        <dbReference type="NCBIfam" id="TIGR01036"/>
    </source>
</evidence>
<dbReference type="eggNOG" id="COG0167">
    <property type="taxonomic scope" value="Bacteria"/>
</dbReference>
<dbReference type="EC" id="1.3.5.2" evidence="6 14"/>
<dbReference type="PATRIC" id="fig|1121022.4.peg.2141"/>
<accession>V4RJE4</accession>
<evidence type="ECO:0000256" key="11">
    <source>
        <dbReference type="ARBA" id="ARBA00023002"/>
    </source>
</evidence>
<sequence length="355" mass="37364">MIYTLATQALHILPPEDAHTLTVLLLKAGLGPVSRLSTPELAIEVAFDGGILRFPNCIGLAAGFDKNADVPVAMTRAGFGFAECGTVTPLPQGGNPKPRLFRLTEDQAVINRMGFNNKGLEVFSRHLEPVNARRKKPVMGLNIGANKDAADRMADYVTGLKRLWGLGSYFTINISSPNTPGLRALQGKSHLDDLLGQIAETRAALVKVSGVNYPIFLKIAPDLDDSEIEDTVASTLAHKLDGLIVSNTTLSRDGLISAHASESGGMSGAPLFELSTRALRVAYAASGGKLVLIGAGGVSSGAQAYAKIRAGASLVQLYSALVYKGPRLADEVRRDLVSCLKADGFRSVSEAVGAG</sequence>
<evidence type="ECO:0000256" key="1">
    <source>
        <dbReference type="ARBA" id="ARBA00001917"/>
    </source>
</evidence>
<comment type="caution">
    <text evidence="16">The sequence shown here is derived from an EMBL/GenBank/DDBJ whole genome shotgun (WGS) entry which is preliminary data.</text>
</comment>
<evidence type="ECO:0000256" key="13">
    <source>
        <dbReference type="ARBA" id="ARBA00048639"/>
    </source>
</evidence>
<comment type="catalytic activity">
    <reaction evidence="13">
        <text>(S)-dihydroorotate + a quinone = orotate + a quinol</text>
        <dbReference type="Rhea" id="RHEA:30187"/>
        <dbReference type="ChEBI" id="CHEBI:24646"/>
        <dbReference type="ChEBI" id="CHEBI:30839"/>
        <dbReference type="ChEBI" id="CHEBI:30864"/>
        <dbReference type="ChEBI" id="CHEBI:132124"/>
        <dbReference type="EC" id="1.3.5.2"/>
    </reaction>
</comment>
<keyword evidence="17" id="KW-1185">Reference proteome</keyword>
<dbReference type="PROSITE" id="PS00911">
    <property type="entry name" value="DHODEHASE_1"/>
    <property type="match status" value="1"/>
</dbReference>
<evidence type="ECO:0000313" key="16">
    <source>
        <dbReference type="EMBL" id="ESQ91453.1"/>
    </source>
</evidence>
<dbReference type="NCBIfam" id="NF003652">
    <property type="entry name" value="PRK05286.2-5"/>
    <property type="match status" value="1"/>
</dbReference>
<dbReference type="AlphaFoldDB" id="V4RJE4"/>
<keyword evidence="10" id="KW-0665">Pyrimidine biosynthesis</keyword>
<dbReference type="InterPro" id="IPR001295">
    <property type="entry name" value="Dihydroorotate_DH_CS"/>
</dbReference>
<evidence type="ECO:0000256" key="10">
    <source>
        <dbReference type="ARBA" id="ARBA00022975"/>
    </source>
</evidence>
<keyword evidence="9" id="KW-0288">FMN</keyword>
<comment type="pathway">
    <text evidence="4">Pyrimidine metabolism; UMP biosynthesis via de novo pathway; orotate from (S)-dihydroorotate (quinone route): step 1/1.</text>
</comment>
<evidence type="ECO:0000256" key="3">
    <source>
        <dbReference type="ARBA" id="ARBA00004370"/>
    </source>
</evidence>
<dbReference type="InterPro" id="IPR005720">
    <property type="entry name" value="Dihydroorotate_DH_cat"/>
</dbReference>
<comment type="similarity">
    <text evidence="5">Belongs to the dihydroorotate dehydrogenase family. Type 2 subfamily.</text>
</comment>
<keyword evidence="11" id="KW-0560">Oxidoreductase</keyword>
<evidence type="ECO:0000256" key="8">
    <source>
        <dbReference type="ARBA" id="ARBA00022630"/>
    </source>
</evidence>
<evidence type="ECO:0000256" key="2">
    <source>
        <dbReference type="ARBA" id="ARBA00003125"/>
    </source>
</evidence>
<dbReference type="InterPro" id="IPR050074">
    <property type="entry name" value="DHO_dehydrogenase"/>
</dbReference>
<evidence type="ECO:0000256" key="6">
    <source>
        <dbReference type="ARBA" id="ARBA00012791"/>
    </source>
</evidence>
<comment type="subcellular location">
    <subcellularLocation>
        <location evidence="3">Membrane</location>
    </subcellularLocation>
</comment>
<protein>
    <recommendedName>
        <fullName evidence="7 14">Dihydroorotate dehydrogenase (quinone)</fullName>
        <ecNumber evidence="6 14">1.3.5.2</ecNumber>
    </recommendedName>
</protein>
<proteinExistence type="inferred from homology"/>
<reference evidence="16 17" key="1">
    <citation type="journal article" date="2014" name="Nature">
        <title>Sequential evolution of bacterial morphology by co-option of a developmental regulator.</title>
        <authorList>
            <person name="Jiang C."/>
            <person name="Brown P.J."/>
            <person name="Ducret A."/>
            <person name="Brun Y.V."/>
        </authorList>
    </citation>
    <scope>NUCLEOTIDE SEQUENCE [LARGE SCALE GENOMIC DNA]</scope>
    <source>
        <strain evidence="16 17">DSM 16100</strain>
    </source>
</reference>
<dbReference type="Gene3D" id="3.20.20.70">
    <property type="entry name" value="Aldolase class I"/>
    <property type="match status" value="1"/>
</dbReference>
<feature type="domain" description="Dihydroorotate dehydrogenase catalytic" evidence="15">
    <location>
        <begin position="52"/>
        <end position="339"/>
    </location>
</feature>
<evidence type="ECO:0000256" key="7">
    <source>
        <dbReference type="ARBA" id="ARBA00018366"/>
    </source>
</evidence>
<evidence type="ECO:0000256" key="9">
    <source>
        <dbReference type="ARBA" id="ARBA00022643"/>
    </source>
</evidence>
<evidence type="ECO:0000256" key="4">
    <source>
        <dbReference type="ARBA" id="ARBA00005161"/>
    </source>
</evidence>
<dbReference type="PANTHER" id="PTHR48109">
    <property type="entry name" value="DIHYDROOROTATE DEHYDROGENASE (QUINONE), MITOCHONDRIAL-RELATED"/>
    <property type="match status" value="1"/>
</dbReference>
<dbReference type="Proteomes" id="UP000017837">
    <property type="component" value="Unassembled WGS sequence"/>
</dbReference>
<dbReference type="PANTHER" id="PTHR48109:SF4">
    <property type="entry name" value="DIHYDROOROTATE DEHYDROGENASE (QUINONE), MITOCHONDRIAL"/>
    <property type="match status" value="1"/>
</dbReference>
<dbReference type="UniPathway" id="UPA00070">
    <property type="reaction ID" value="UER00946"/>
</dbReference>
<evidence type="ECO:0000259" key="15">
    <source>
        <dbReference type="Pfam" id="PF01180"/>
    </source>
</evidence>
<dbReference type="Pfam" id="PF01180">
    <property type="entry name" value="DHO_dh"/>
    <property type="match status" value="1"/>
</dbReference>
<name>V4RJE4_9CAUL</name>
<dbReference type="InterPro" id="IPR013785">
    <property type="entry name" value="Aldolase_TIM"/>
</dbReference>
<dbReference type="CDD" id="cd04738">
    <property type="entry name" value="DHOD_2_like"/>
    <property type="match status" value="1"/>
</dbReference>
<dbReference type="STRING" id="1121022.GCA_000376105_01202"/>
<comment type="function">
    <text evidence="2">Catalyzes the conversion of dihydroorotate to orotate with quinone as electron acceptor.</text>
</comment>
<dbReference type="SUPFAM" id="SSF51395">
    <property type="entry name" value="FMN-linked oxidoreductases"/>
    <property type="match status" value="1"/>
</dbReference>
<gene>
    <name evidence="16" type="ORF">ABENE_10595</name>
</gene>
<dbReference type="PROSITE" id="PS00912">
    <property type="entry name" value="DHODEHASE_2"/>
    <property type="match status" value="1"/>
</dbReference>
<dbReference type="GO" id="GO:0016020">
    <property type="term" value="C:membrane"/>
    <property type="evidence" value="ECO:0007669"/>
    <property type="project" value="UniProtKB-SubCell"/>
</dbReference>
<keyword evidence="12" id="KW-0472">Membrane</keyword>
<dbReference type="RefSeq" id="WP_018080867.1">
    <property type="nucleotide sequence ID" value="NZ_AQWM01000003.1"/>
</dbReference>